<evidence type="ECO:0000313" key="1">
    <source>
        <dbReference type="EMBL" id="CAK9165420.1"/>
    </source>
</evidence>
<comment type="caution">
    <text evidence="1">The sequence shown here is derived from an EMBL/GenBank/DDBJ whole genome shotgun (WGS) entry which is preliminary data.</text>
</comment>
<keyword evidence="2" id="KW-1185">Reference proteome</keyword>
<reference evidence="1 2" key="1">
    <citation type="submission" date="2024-02" db="EMBL/GenBank/DDBJ databases">
        <authorList>
            <person name="Vignale AGUSTIN F."/>
            <person name="Sosa J E."/>
            <person name="Modenutti C."/>
        </authorList>
    </citation>
    <scope>NUCLEOTIDE SEQUENCE [LARGE SCALE GENOMIC DNA]</scope>
</reference>
<proteinExistence type="predicted"/>
<protein>
    <submittedName>
        <fullName evidence="1">Uncharacterized protein</fullName>
    </submittedName>
</protein>
<name>A0ABC8T7M8_9AQUA</name>
<gene>
    <name evidence="1" type="ORF">ILEXP_LOCUS34592</name>
</gene>
<sequence length="65" mass="7702">MMFWSPVAAATLSSYTSRNKLRKLPSMFWRKNKISLKIEDRRKIKEVVNKSTIKFRKRKSKGGEI</sequence>
<evidence type="ECO:0000313" key="2">
    <source>
        <dbReference type="Proteomes" id="UP001642360"/>
    </source>
</evidence>
<dbReference type="EMBL" id="CAUOFW020004391">
    <property type="protein sequence ID" value="CAK9165420.1"/>
    <property type="molecule type" value="Genomic_DNA"/>
</dbReference>
<organism evidence="1 2">
    <name type="scientific">Ilex paraguariensis</name>
    <name type="common">yerba mate</name>
    <dbReference type="NCBI Taxonomy" id="185542"/>
    <lineage>
        <taxon>Eukaryota</taxon>
        <taxon>Viridiplantae</taxon>
        <taxon>Streptophyta</taxon>
        <taxon>Embryophyta</taxon>
        <taxon>Tracheophyta</taxon>
        <taxon>Spermatophyta</taxon>
        <taxon>Magnoliopsida</taxon>
        <taxon>eudicotyledons</taxon>
        <taxon>Gunneridae</taxon>
        <taxon>Pentapetalae</taxon>
        <taxon>asterids</taxon>
        <taxon>campanulids</taxon>
        <taxon>Aquifoliales</taxon>
        <taxon>Aquifoliaceae</taxon>
        <taxon>Ilex</taxon>
    </lineage>
</organism>
<dbReference type="Proteomes" id="UP001642360">
    <property type="component" value="Unassembled WGS sequence"/>
</dbReference>
<accession>A0ABC8T7M8</accession>
<dbReference type="AlphaFoldDB" id="A0ABC8T7M8"/>